<feature type="region of interest" description="Disordered" evidence="1">
    <location>
        <begin position="61"/>
        <end position="84"/>
    </location>
</feature>
<name>F0WLU7_9STRA</name>
<sequence length="101" mass="11855">MKDFSLVLFVGEKYDYLENVPNFKGRALIIENKGEEQPQLTESLVNLIRVGRLRIRKVTKPDNWEKKKQKKRKRVSRDEGQIHSKRRIVQSGDSLFDIATV</sequence>
<dbReference type="HOGENOM" id="CLU_2296933_0_0_1"/>
<dbReference type="AlphaFoldDB" id="F0WLU7"/>
<organism evidence="2">
    <name type="scientific">Albugo laibachii Nc14</name>
    <dbReference type="NCBI Taxonomy" id="890382"/>
    <lineage>
        <taxon>Eukaryota</taxon>
        <taxon>Sar</taxon>
        <taxon>Stramenopiles</taxon>
        <taxon>Oomycota</taxon>
        <taxon>Peronosporomycetes</taxon>
        <taxon>Albuginales</taxon>
        <taxon>Albuginaceae</taxon>
        <taxon>Albugo</taxon>
    </lineage>
</organism>
<reference evidence="2" key="1">
    <citation type="journal article" date="2011" name="PLoS Biol.">
        <title>Gene gain and loss during evolution of obligate parasitism in the white rust pathogen of Arabidopsis thaliana.</title>
        <authorList>
            <person name="Kemen E."/>
            <person name="Gardiner A."/>
            <person name="Schultz-Larsen T."/>
            <person name="Kemen A.C."/>
            <person name="Balmuth A.L."/>
            <person name="Robert-Seilaniantz A."/>
            <person name="Bailey K."/>
            <person name="Holub E."/>
            <person name="Studholme D.J."/>
            <person name="Maclean D."/>
            <person name="Jones J.D."/>
        </authorList>
    </citation>
    <scope>NUCLEOTIDE SEQUENCE</scope>
</reference>
<accession>F0WLU7</accession>
<protein>
    <submittedName>
        <fullName evidence="2">AlNc14C149G7460 protein</fullName>
    </submittedName>
</protein>
<dbReference type="EMBL" id="FR824194">
    <property type="protein sequence ID" value="CCA22273.1"/>
    <property type="molecule type" value="Genomic_DNA"/>
</dbReference>
<proteinExistence type="predicted"/>
<reference evidence="2" key="2">
    <citation type="submission" date="2011-02" db="EMBL/GenBank/DDBJ databases">
        <authorList>
            <person name="MacLean D."/>
        </authorList>
    </citation>
    <scope>NUCLEOTIDE SEQUENCE</scope>
</reference>
<evidence type="ECO:0000256" key="1">
    <source>
        <dbReference type="SAM" id="MobiDB-lite"/>
    </source>
</evidence>
<evidence type="ECO:0000313" key="2">
    <source>
        <dbReference type="EMBL" id="CCA22273.1"/>
    </source>
</evidence>
<gene>
    <name evidence="2" type="primary">AlNc14C149G7460</name>
    <name evidence="2" type="ORF">ALNC14_084160</name>
</gene>